<keyword evidence="1" id="KW-0812">Transmembrane</keyword>
<dbReference type="Proteomes" id="UP000001410">
    <property type="component" value="Chromosome"/>
</dbReference>
<evidence type="ECO:0000313" key="2">
    <source>
        <dbReference type="EMBL" id="AAN83136.1"/>
    </source>
</evidence>
<dbReference type="EMBL" id="AE014075">
    <property type="protein sequence ID" value="AAN83136.1"/>
    <property type="molecule type" value="Genomic_DNA"/>
</dbReference>
<keyword evidence="3" id="KW-1185">Reference proteome</keyword>
<reference evidence="2 3" key="1">
    <citation type="journal article" date="2002" name="Proc. Natl. Acad. Sci. U.S.A.">
        <title>Extensive mosaic structure revealed by the complete genome sequence of uropathogenic Escherichia coli.</title>
        <authorList>
            <person name="Welch R.A."/>
            <person name="Burland V."/>
            <person name="Plunkett G.III."/>
            <person name="Redford P."/>
            <person name="Roesch P."/>
            <person name="Rasko D."/>
            <person name="Buckles E.L."/>
            <person name="Liou S.R."/>
            <person name="Boutin A."/>
            <person name="Hackett J."/>
            <person name="Stroud D."/>
            <person name="Mayhew G.F."/>
            <person name="Rose D.J."/>
            <person name="Zhou S."/>
            <person name="Schwartz D.C."/>
            <person name="Perna N.T."/>
            <person name="Mobley H.L."/>
            <person name="Donnenberg M.S."/>
            <person name="Blattner F.R."/>
        </authorList>
    </citation>
    <scope>NUCLEOTIDE SEQUENCE [LARGE SCALE GENOMIC DNA]</scope>
    <source>
        <strain evidence="3">CFT073 / ATCC 700928 / UPEC</strain>
    </source>
</reference>
<dbReference type="AlphaFoldDB" id="A0A0H2VCI0"/>
<dbReference type="KEGG" id="ecc:c4703"/>
<gene>
    <name evidence="2" type="ordered locus">c4703</name>
</gene>
<feature type="transmembrane region" description="Helical" evidence="1">
    <location>
        <begin position="7"/>
        <end position="25"/>
    </location>
</feature>
<keyword evidence="1" id="KW-1133">Transmembrane helix</keyword>
<sequence length="41" mass="4622">MPKTPRVYVAFCFYICNLNAALAMLGKFLEFAGVLCNLHIK</sequence>
<evidence type="ECO:0000256" key="1">
    <source>
        <dbReference type="SAM" id="Phobius"/>
    </source>
</evidence>
<name>A0A0H2VCI0_ECOL6</name>
<dbReference type="HOGENOM" id="CLU_3269926_0_0_6"/>
<dbReference type="STRING" id="199310.c4703"/>
<proteinExistence type="predicted"/>
<accession>A0A0H2VCI0</accession>
<organism evidence="2 3">
    <name type="scientific">Escherichia coli O6:H1 (strain CFT073 / ATCC 700928 / UPEC)</name>
    <dbReference type="NCBI Taxonomy" id="199310"/>
    <lineage>
        <taxon>Bacteria</taxon>
        <taxon>Pseudomonadati</taxon>
        <taxon>Pseudomonadota</taxon>
        <taxon>Gammaproteobacteria</taxon>
        <taxon>Enterobacterales</taxon>
        <taxon>Enterobacteriaceae</taxon>
        <taxon>Escherichia</taxon>
    </lineage>
</organism>
<evidence type="ECO:0000313" key="3">
    <source>
        <dbReference type="Proteomes" id="UP000001410"/>
    </source>
</evidence>
<protein>
    <submittedName>
        <fullName evidence="2">Uncharacterized protein</fullName>
    </submittedName>
</protein>
<keyword evidence="1" id="KW-0472">Membrane</keyword>